<organism evidence="1 2">
    <name type="scientific">Rousettus aegyptiacus</name>
    <name type="common">Egyptian fruit bat</name>
    <name type="synonym">Pteropus aegyptiacus</name>
    <dbReference type="NCBI Taxonomy" id="9407"/>
    <lineage>
        <taxon>Eukaryota</taxon>
        <taxon>Metazoa</taxon>
        <taxon>Chordata</taxon>
        <taxon>Craniata</taxon>
        <taxon>Vertebrata</taxon>
        <taxon>Euteleostomi</taxon>
        <taxon>Mammalia</taxon>
        <taxon>Eutheria</taxon>
        <taxon>Laurasiatheria</taxon>
        <taxon>Chiroptera</taxon>
        <taxon>Yinpterochiroptera</taxon>
        <taxon>Pteropodoidea</taxon>
        <taxon>Pteropodidae</taxon>
        <taxon>Rousettinae</taxon>
        <taxon>Rousettus</taxon>
    </lineage>
</organism>
<dbReference type="Proteomes" id="UP000593571">
    <property type="component" value="Unassembled WGS sequence"/>
</dbReference>
<proteinExistence type="predicted"/>
<dbReference type="EMBL" id="JACASE010000004">
    <property type="protein sequence ID" value="KAF6474699.1"/>
    <property type="molecule type" value="Genomic_DNA"/>
</dbReference>
<evidence type="ECO:0000313" key="2">
    <source>
        <dbReference type="Proteomes" id="UP000593571"/>
    </source>
</evidence>
<accession>A0A7J8HS33</accession>
<comment type="caution">
    <text evidence="1">The sequence shown here is derived from an EMBL/GenBank/DDBJ whole genome shotgun (WGS) entry which is preliminary data.</text>
</comment>
<gene>
    <name evidence="1" type="ORF">HJG63_010873</name>
</gene>
<dbReference type="AlphaFoldDB" id="A0A7J8HS33"/>
<reference evidence="1 2" key="1">
    <citation type="journal article" date="2020" name="Nature">
        <title>Six reference-quality genomes reveal evolution of bat adaptations.</title>
        <authorList>
            <person name="Jebb D."/>
            <person name="Huang Z."/>
            <person name="Pippel M."/>
            <person name="Hughes G.M."/>
            <person name="Lavrichenko K."/>
            <person name="Devanna P."/>
            <person name="Winkler S."/>
            <person name="Jermiin L.S."/>
            <person name="Skirmuntt E.C."/>
            <person name="Katzourakis A."/>
            <person name="Burkitt-Gray L."/>
            <person name="Ray D.A."/>
            <person name="Sullivan K.A.M."/>
            <person name="Roscito J.G."/>
            <person name="Kirilenko B.M."/>
            <person name="Davalos L.M."/>
            <person name="Corthals A.P."/>
            <person name="Power M.L."/>
            <person name="Jones G."/>
            <person name="Ransome R.D."/>
            <person name="Dechmann D.K.N."/>
            <person name="Locatelli A.G."/>
            <person name="Puechmaille S.J."/>
            <person name="Fedrigo O."/>
            <person name="Jarvis E.D."/>
            <person name="Hiller M."/>
            <person name="Vernes S.C."/>
            <person name="Myers E.W."/>
            <person name="Teeling E.C."/>
        </authorList>
    </citation>
    <scope>NUCLEOTIDE SEQUENCE [LARGE SCALE GENOMIC DNA]</scope>
    <source>
        <strain evidence="1">MRouAeg1</strain>
        <tissue evidence="1">Muscle</tissue>
    </source>
</reference>
<name>A0A7J8HS33_ROUAE</name>
<sequence length="138" mass="14716">MKAWRLWPAGLSPAAGIEGHVLWVADTPRMSGGRVSTGPRLAPRTLRRPLRPLSLLVLRPDVSSCPLPVFLYLLSAMSLFRRVPQPGLLFSLSLRAAPCPASWAAWSVGGGGPFPWHAAGCGLPKAGNPTFRLCLPSA</sequence>
<keyword evidence="2" id="KW-1185">Reference proteome</keyword>
<evidence type="ECO:0000313" key="1">
    <source>
        <dbReference type="EMBL" id="KAF6474699.1"/>
    </source>
</evidence>
<protein>
    <submittedName>
        <fullName evidence="1">Uncharacterized protein</fullName>
    </submittedName>
</protein>